<organism evidence="1 2">
    <name type="scientific">Stigmatella aurantiaca</name>
    <dbReference type="NCBI Taxonomy" id="41"/>
    <lineage>
        <taxon>Bacteria</taxon>
        <taxon>Pseudomonadati</taxon>
        <taxon>Myxococcota</taxon>
        <taxon>Myxococcia</taxon>
        <taxon>Myxococcales</taxon>
        <taxon>Cystobacterineae</taxon>
        <taxon>Archangiaceae</taxon>
        <taxon>Stigmatella</taxon>
    </lineage>
</organism>
<dbReference type="Proteomes" id="UP000182719">
    <property type="component" value="Unassembled WGS sequence"/>
</dbReference>
<keyword evidence="1" id="KW-0378">Hydrolase</keyword>
<dbReference type="Pfam" id="PF04381">
    <property type="entry name" value="RdgC"/>
    <property type="match status" value="1"/>
</dbReference>
<name>A0A1H7X7N3_STIAU</name>
<dbReference type="EMBL" id="FOAP01000014">
    <property type="protein sequence ID" value="SEM29872.1"/>
    <property type="molecule type" value="Genomic_DNA"/>
</dbReference>
<accession>A0A1H7X7N3</accession>
<keyword evidence="1" id="KW-0269">Exonuclease</keyword>
<keyword evidence="1" id="KW-0540">Nuclease</keyword>
<proteinExistence type="predicted"/>
<dbReference type="InterPro" id="IPR007476">
    <property type="entry name" value="RdgC"/>
</dbReference>
<evidence type="ECO:0000313" key="1">
    <source>
        <dbReference type="EMBL" id="SEM29872.1"/>
    </source>
</evidence>
<sequence length="301" mass="32219">MLLLIRKKHAGLEWRGGVGAVGEFGRVGGLGGAEHDWGSGEEGKQRGGLSGRSYGGGSFPILFGGMRPAGARTPCGLTGTCALLILPRLMPVLRGAVTFSRFLVEPAEDAPADLKRSLVRALKARAFEPIDRKSEEERASGFVELENSEGTDFSPGSVSYGEYTLFAYRVDTLKVPGPVLRAELNKWSAAFEKEKGRPPGRSEKAEGRAGLRQMLRNRAVPGTKVHDLSWNVEARQLQIWAASRTAVEEVMNAVETAFKVKLLPLVPAAMAERNGLAEASLGPTAELLGVELSAEVSHGEA</sequence>
<reference evidence="2" key="1">
    <citation type="submission" date="2016-10" db="EMBL/GenBank/DDBJ databases">
        <authorList>
            <person name="Varghese N."/>
            <person name="Submissions S."/>
        </authorList>
    </citation>
    <scope>NUCLEOTIDE SEQUENCE [LARGE SCALE GENOMIC DNA]</scope>
    <source>
        <strain evidence="2">DSM 17044</strain>
    </source>
</reference>
<dbReference type="AlphaFoldDB" id="A0A1H7X7N3"/>
<keyword evidence="2" id="KW-1185">Reference proteome</keyword>
<dbReference type="GO" id="GO:0006310">
    <property type="term" value="P:DNA recombination"/>
    <property type="evidence" value="ECO:0007669"/>
    <property type="project" value="InterPro"/>
</dbReference>
<evidence type="ECO:0000313" key="2">
    <source>
        <dbReference type="Proteomes" id="UP000182719"/>
    </source>
</evidence>
<dbReference type="GO" id="GO:0004527">
    <property type="term" value="F:exonuclease activity"/>
    <property type="evidence" value="ECO:0007669"/>
    <property type="project" value="UniProtKB-KW"/>
</dbReference>
<gene>
    <name evidence="1" type="ORF">SAMN05444354_114137</name>
</gene>
<protein>
    <submittedName>
        <fullName evidence="1">Putative exonuclease, RdgC</fullName>
    </submittedName>
</protein>